<proteinExistence type="predicted"/>
<name>A0A241XRS3_PSEAI</name>
<dbReference type="RefSeq" id="WP_065327491.1">
    <property type="nucleotide sequence ID" value="NZ_NFFZ01000004.1"/>
</dbReference>
<sequence length="99" mass="11156">MDNQVTHFNPDGASTFPHIAAVEILLGGVGRSMFPDGTEQFLEVVGETVHVYSPRLVPAELERFCQTNLERYQAFHEENEEAIQNYECVPMAPFGSERL</sequence>
<accession>A0A241XRS3</accession>
<dbReference type="EMBL" id="NFFZ01000004">
    <property type="protein sequence ID" value="OTI63201.1"/>
    <property type="molecule type" value="Genomic_DNA"/>
</dbReference>
<gene>
    <name evidence="1" type="ORF">CAZ10_10225</name>
</gene>
<evidence type="ECO:0000313" key="2">
    <source>
        <dbReference type="Proteomes" id="UP000194857"/>
    </source>
</evidence>
<dbReference type="AlphaFoldDB" id="A0A241XRS3"/>
<comment type="caution">
    <text evidence="1">The sequence shown here is derived from an EMBL/GenBank/DDBJ whole genome shotgun (WGS) entry which is preliminary data.</text>
</comment>
<dbReference type="Proteomes" id="UP000194857">
    <property type="component" value="Unassembled WGS sequence"/>
</dbReference>
<protein>
    <submittedName>
        <fullName evidence="1">Uncharacterized protein</fullName>
    </submittedName>
</protein>
<reference evidence="1 2" key="1">
    <citation type="submission" date="2017-05" db="EMBL/GenBank/DDBJ databases">
        <authorList>
            <person name="Song R."/>
            <person name="Chenine A.L."/>
            <person name="Ruprecht R.M."/>
        </authorList>
    </citation>
    <scope>NUCLEOTIDE SEQUENCE [LARGE SCALE GENOMIC DNA]</scope>
    <source>
        <strain evidence="1 2">S567_C10_BS</strain>
    </source>
</reference>
<evidence type="ECO:0000313" key="1">
    <source>
        <dbReference type="EMBL" id="OTI63201.1"/>
    </source>
</evidence>
<organism evidence="1 2">
    <name type="scientific">Pseudomonas aeruginosa</name>
    <dbReference type="NCBI Taxonomy" id="287"/>
    <lineage>
        <taxon>Bacteria</taxon>
        <taxon>Pseudomonadati</taxon>
        <taxon>Pseudomonadota</taxon>
        <taxon>Gammaproteobacteria</taxon>
        <taxon>Pseudomonadales</taxon>
        <taxon>Pseudomonadaceae</taxon>
        <taxon>Pseudomonas</taxon>
    </lineage>
</organism>